<evidence type="ECO:0008006" key="8">
    <source>
        <dbReference type="Google" id="ProtNLM"/>
    </source>
</evidence>
<feature type="transmembrane region" description="Helical" evidence="5">
    <location>
        <begin position="175"/>
        <end position="195"/>
    </location>
</feature>
<keyword evidence="2 5" id="KW-0812">Transmembrane</keyword>
<gene>
    <name evidence="6" type="ORF">UY25_C0001G0063</name>
</gene>
<protein>
    <recommendedName>
        <fullName evidence="8">Integral membrane protein</fullName>
    </recommendedName>
</protein>
<keyword evidence="4 5" id="KW-0472">Membrane</keyword>
<dbReference type="GO" id="GO:0005384">
    <property type="term" value="F:manganese ion transmembrane transporter activity"/>
    <property type="evidence" value="ECO:0007669"/>
    <property type="project" value="InterPro"/>
</dbReference>
<organism evidence="6 7">
    <name type="scientific">Candidatus Yanofskybacteria bacterium GW2011_GWC1_48_11</name>
    <dbReference type="NCBI Taxonomy" id="1619027"/>
    <lineage>
        <taxon>Bacteria</taxon>
        <taxon>Candidatus Yanofskyibacteriota</taxon>
    </lineage>
</organism>
<evidence type="ECO:0000256" key="1">
    <source>
        <dbReference type="ARBA" id="ARBA00004127"/>
    </source>
</evidence>
<dbReference type="EMBL" id="LCPH01000001">
    <property type="protein sequence ID" value="KKU93570.1"/>
    <property type="molecule type" value="Genomic_DNA"/>
</dbReference>
<dbReference type="Pfam" id="PF01988">
    <property type="entry name" value="VIT1"/>
    <property type="match status" value="1"/>
</dbReference>
<feature type="transmembrane region" description="Helical" evidence="5">
    <location>
        <begin position="236"/>
        <end position="254"/>
    </location>
</feature>
<dbReference type="AlphaFoldDB" id="A0A837ISU6"/>
<evidence type="ECO:0000256" key="2">
    <source>
        <dbReference type="ARBA" id="ARBA00022692"/>
    </source>
</evidence>
<name>A0A837ISU6_9BACT</name>
<evidence type="ECO:0000256" key="3">
    <source>
        <dbReference type="ARBA" id="ARBA00022989"/>
    </source>
</evidence>
<comment type="subcellular location">
    <subcellularLocation>
        <location evidence="1">Endomembrane system</location>
        <topology evidence="1">Multi-pass membrane protein</topology>
    </subcellularLocation>
</comment>
<comment type="caution">
    <text evidence="6">The sequence shown here is derived from an EMBL/GenBank/DDBJ whole genome shotgun (WGS) entry which is preliminary data.</text>
</comment>
<evidence type="ECO:0000256" key="4">
    <source>
        <dbReference type="ARBA" id="ARBA00023136"/>
    </source>
</evidence>
<evidence type="ECO:0000256" key="5">
    <source>
        <dbReference type="SAM" id="Phobius"/>
    </source>
</evidence>
<keyword evidence="3 5" id="KW-1133">Transmembrane helix</keyword>
<feature type="transmembrane region" description="Helical" evidence="5">
    <location>
        <begin position="44"/>
        <end position="67"/>
    </location>
</feature>
<dbReference type="GO" id="GO:0012505">
    <property type="term" value="C:endomembrane system"/>
    <property type="evidence" value="ECO:0007669"/>
    <property type="project" value="UniProtKB-SubCell"/>
</dbReference>
<accession>A0A837ISU6</accession>
<dbReference type="Proteomes" id="UP000034462">
    <property type="component" value="Unassembled WGS sequence"/>
</dbReference>
<feature type="transmembrane region" description="Helical" evidence="5">
    <location>
        <begin position="73"/>
        <end position="95"/>
    </location>
</feature>
<feature type="transmembrane region" description="Helical" evidence="5">
    <location>
        <begin position="201"/>
        <end position="224"/>
    </location>
</feature>
<dbReference type="PANTHER" id="PTHR31851">
    <property type="entry name" value="FE(2+)/MN(2+) TRANSPORTER PCL1"/>
    <property type="match status" value="1"/>
</dbReference>
<sequence length="262" mass="29136">MADEKLQLERKKKERYLALRENRKHKEAEELWHRLRQGTYIGDFVYGANDGIVTTFAVVSAAAGAALSPGVVIILGFANLLADGFSMGASNFLSLRSGKEFVRMQRGKEEWEVENFPEIEKEEIRDILRTWSVPRQYIEPSTAAIVRDKKRWVDLMMREELHIIEEDAANPIKHAMATFLAFLAAGAVPLVPYLFAFSPYIQFELATFFAAIAFFAVGASRTLVTGANPWRAGLEILLVGGFAATVAYGAGWGVKTLFGIAI</sequence>
<dbReference type="InterPro" id="IPR008217">
    <property type="entry name" value="Ccc1_fam"/>
</dbReference>
<evidence type="ECO:0000313" key="6">
    <source>
        <dbReference type="EMBL" id="KKU93570.1"/>
    </source>
</evidence>
<reference evidence="6 7" key="1">
    <citation type="journal article" date="2015" name="Nature">
        <title>rRNA introns, odd ribosomes, and small enigmatic genomes across a large radiation of phyla.</title>
        <authorList>
            <person name="Brown C.T."/>
            <person name="Hug L.A."/>
            <person name="Thomas B.C."/>
            <person name="Sharon I."/>
            <person name="Castelle C.J."/>
            <person name="Singh A."/>
            <person name="Wilkins M.J."/>
            <person name="Williams K.H."/>
            <person name="Banfield J.F."/>
        </authorList>
    </citation>
    <scope>NUCLEOTIDE SEQUENCE [LARGE SCALE GENOMIC DNA]</scope>
</reference>
<evidence type="ECO:0000313" key="7">
    <source>
        <dbReference type="Proteomes" id="UP000034462"/>
    </source>
</evidence>
<proteinExistence type="predicted"/>
<dbReference type="GO" id="GO:0030026">
    <property type="term" value="P:intracellular manganese ion homeostasis"/>
    <property type="evidence" value="ECO:0007669"/>
    <property type="project" value="InterPro"/>
</dbReference>